<comment type="similarity">
    <text evidence="1">Belongs to the HpcH/HpaI aldolase family.</text>
</comment>
<dbReference type="AlphaFoldDB" id="A0A382G0L1"/>
<dbReference type="PANTHER" id="PTHR30502">
    <property type="entry name" value="2-KETO-3-DEOXY-L-RHAMNONATE ALDOLASE"/>
    <property type="match status" value="1"/>
</dbReference>
<reference evidence="5" key="1">
    <citation type="submission" date="2018-05" db="EMBL/GenBank/DDBJ databases">
        <authorList>
            <person name="Lanie J.A."/>
            <person name="Ng W.-L."/>
            <person name="Kazmierczak K.M."/>
            <person name="Andrzejewski T.M."/>
            <person name="Davidsen T.M."/>
            <person name="Wayne K.J."/>
            <person name="Tettelin H."/>
            <person name="Glass J.I."/>
            <person name="Rusch D."/>
            <person name="Podicherti R."/>
            <person name="Tsui H.-C.T."/>
            <person name="Winkler M.E."/>
        </authorList>
    </citation>
    <scope>NUCLEOTIDE SEQUENCE</scope>
</reference>
<feature type="domain" description="HpcH/HpaI aldolase/citrate lyase" evidence="4">
    <location>
        <begin position="25"/>
        <end position="233"/>
    </location>
</feature>
<organism evidence="5">
    <name type="scientific">marine metagenome</name>
    <dbReference type="NCBI Taxonomy" id="408172"/>
    <lineage>
        <taxon>unclassified sequences</taxon>
        <taxon>metagenomes</taxon>
        <taxon>ecological metagenomes</taxon>
    </lineage>
</organism>
<dbReference type="GO" id="GO:0005737">
    <property type="term" value="C:cytoplasm"/>
    <property type="evidence" value="ECO:0007669"/>
    <property type="project" value="TreeGrafter"/>
</dbReference>
<gene>
    <name evidence="5" type="ORF">METZ01_LOCUS220921</name>
</gene>
<dbReference type="PANTHER" id="PTHR30502:SF0">
    <property type="entry name" value="PHOSPHOENOLPYRUVATE CARBOXYLASE FAMILY PROTEIN"/>
    <property type="match status" value="1"/>
</dbReference>
<dbReference type="GO" id="GO:0046872">
    <property type="term" value="F:metal ion binding"/>
    <property type="evidence" value="ECO:0007669"/>
    <property type="project" value="UniProtKB-KW"/>
</dbReference>
<dbReference type="InterPro" id="IPR040442">
    <property type="entry name" value="Pyrv_kinase-like_dom_sf"/>
</dbReference>
<evidence type="ECO:0000256" key="1">
    <source>
        <dbReference type="ARBA" id="ARBA00005568"/>
    </source>
</evidence>
<dbReference type="InterPro" id="IPR005000">
    <property type="entry name" value="Aldolase/citrate-lyase_domain"/>
</dbReference>
<dbReference type="EMBL" id="UINC01052579">
    <property type="protein sequence ID" value="SVB68067.1"/>
    <property type="molecule type" value="Genomic_DNA"/>
</dbReference>
<name>A0A382G0L1_9ZZZZ</name>
<keyword evidence="2" id="KW-0479">Metal-binding</keyword>
<dbReference type="GO" id="GO:0016832">
    <property type="term" value="F:aldehyde-lyase activity"/>
    <property type="evidence" value="ECO:0007669"/>
    <property type="project" value="TreeGrafter"/>
</dbReference>
<dbReference type="Pfam" id="PF03328">
    <property type="entry name" value="HpcH_HpaI"/>
    <property type="match status" value="1"/>
</dbReference>
<dbReference type="InterPro" id="IPR050251">
    <property type="entry name" value="HpcH-HpaI_aldolase"/>
</dbReference>
<evidence type="ECO:0000256" key="2">
    <source>
        <dbReference type="ARBA" id="ARBA00022723"/>
    </source>
</evidence>
<accession>A0A382G0L1</accession>
<keyword evidence="3" id="KW-0456">Lyase</keyword>
<dbReference type="InterPro" id="IPR015813">
    <property type="entry name" value="Pyrv/PenolPyrv_kinase-like_dom"/>
</dbReference>
<evidence type="ECO:0000256" key="3">
    <source>
        <dbReference type="ARBA" id="ARBA00023239"/>
    </source>
</evidence>
<evidence type="ECO:0000259" key="4">
    <source>
        <dbReference type="Pfam" id="PF03328"/>
    </source>
</evidence>
<dbReference type="SUPFAM" id="SSF51621">
    <property type="entry name" value="Phosphoenolpyruvate/pyruvate domain"/>
    <property type="match status" value="1"/>
</dbReference>
<protein>
    <recommendedName>
        <fullName evidence="4">HpcH/HpaI aldolase/citrate lyase domain-containing protein</fullName>
    </recommendedName>
</protein>
<sequence length="266" mass="29044">MADSAFKDMTRHSRLKVGTFLVEFNTPGIGQILKASGCDFAFVDMEHSGFTIGDIKQILRYMQAADLPVIVRPPSKEYHHAARVLDIGASAVMFPMIGSPEEVKRLLNFIKYPPKGGRGVALQIAHDRYAPGLVMKKLSDANLNTAFCALIETQEGVENAAAIAAMKDVDLIWIGHFDLSADMGIAGQFNHPKFKAAIRKVVAACKKHDKSLGRLVPEAKVGGALFKQGFDFICHSGDVWMLQTTMQAGADKLRATCKGGRKRKGR</sequence>
<proteinExistence type="inferred from homology"/>
<dbReference type="Gene3D" id="3.20.20.60">
    <property type="entry name" value="Phosphoenolpyruvate-binding domains"/>
    <property type="match status" value="1"/>
</dbReference>
<evidence type="ECO:0000313" key="5">
    <source>
        <dbReference type="EMBL" id="SVB68067.1"/>
    </source>
</evidence>